<evidence type="ECO:0000256" key="4">
    <source>
        <dbReference type="ARBA" id="ARBA00022801"/>
    </source>
</evidence>
<dbReference type="AlphaFoldDB" id="A0A2U1N3A2"/>
<reference evidence="11 12" key="1">
    <citation type="journal article" date="2018" name="Mol. Plant">
        <title>The genome of Artemisia annua provides insight into the evolution of Asteraceae family and artemisinin biosynthesis.</title>
        <authorList>
            <person name="Shen Q."/>
            <person name="Zhang L."/>
            <person name="Liao Z."/>
            <person name="Wang S."/>
            <person name="Yan T."/>
            <person name="Shi P."/>
            <person name="Liu M."/>
            <person name="Fu X."/>
            <person name="Pan Q."/>
            <person name="Wang Y."/>
            <person name="Lv Z."/>
            <person name="Lu X."/>
            <person name="Zhang F."/>
            <person name="Jiang W."/>
            <person name="Ma Y."/>
            <person name="Chen M."/>
            <person name="Hao X."/>
            <person name="Li L."/>
            <person name="Tang Y."/>
            <person name="Lv G."/>
            <person name="Zhou Y."/>
            <person name="Sun X."/>
            <person name="Brodelius P.E."/>
            <person name="Rose J.K.C."/>
            <person name="Tang K."/>
        </authorList>
    </citation>
    <scope>NUCLEOTIDE SEQUENCE [LARGE SCALE GENOMIC DNA]</scope>
    <source>
        <strain evidence="12">cv. Huhao1</strain>
        <tissue evidence="11">Leaf</tissue>
    </source>
</reference>
<evidence type="ECO:0000259" key="10">
    <source>
        <dbReference type="SMART" id="SM00382"/>
    </source>
</evidence>
<keyword evidence="12" id="KW-1185">Reference proteome</keyword>
<dbReference type="GO" id="GO:0006950">
    <property type="term" value="P:response to stress"/>
    <property type="evidence" value="ECO:0007669"/>
    <property type="project" value="UniProtKB-ARBA"/>
</dbReference>
<keyword evidence="9" id="KW-1133">Transmembrane helix</keyword>
<feature type="transmembrane region" description="Helical" evidence="9">
    <location>
        <begin position="12"/>
        <end position="29"/>
    </location>
</feature>
<comment type="caution">
    <text evidence="11">The sequence shown here is derived from an EMBL/GenBank/DDBJ whole genome shotgun (WGS) entry which is preliminary data.</text>
</comment>
<protein>
    <submittedName>
        <fullName evidence="11">AAA+ ATPase domain-containing protein</fullName>
    </submittedName>
</protein>
<evidence type="ECO:0000256" key="8">
    <source>
        <dbReference type="SAM" id="MobiDB-lite"/>
    </source>
</evidence>
<evidence type="ECO:0000256" key="3">
    <source>
        <dbReference type="ARBA" id="ARBA00022741"/>
    </source>
</evidence>
<dbReference type="CDD" id="cd19510">
    <property type="entry name" value="RecA-like_BCS1"/>
    <property type="match status" value="1"/>
</dbReference>
<keyword evidence="3" id="KW-0547">Nucleotide-binding</keyword>
<keyword evidence="5" id="KW-0067">ATP-binding</keyword>
<dbReference type="Pfam" id="PF14363">
    <property type="entry name" value="AAA_assoc"/>
    <property type="match status" value="1"/>
</dbReference>
<dbReference type="OrthoDB" id="10251412at2759"/>
<dbReference type="Pfam" id="PF00004">
    <property type="entry name" value="AAA"/>
    <property type="match status" value="2"/>
</dbReference>
<keyword evidence="9" id="KW-0812">Transmembrane</keyword>
<evidence type="ECO:0000256" key="9">
    <source>
        <dbReference type="SAM" id="Phobius"/>
    </source>
</evidence>
<dbReference type="InterPro" id="IPR003959">
    <property type="entry name" value="ATPase_AAA_core"/>
</dbReference>
<dbReference type="InterPro" id="IPR050747">
    <property type="entry name" value="Mitochondrial_chaperone_BCS1"/>
</dbReference>
<dbReference type="InterPro" id="IPR003593">
    <property type="entry name" value="AAA+_ATPase"/>
</dbReference>
<keyword evidence="9" id="KW-0472">Membrane</keyword>
<feature type="compositionally biased region" description="Acidic residues" evidence="8">
    <location>
        <begin position="732"/>
        <end position="748"/>
    </location>
</feature>
<dbReference type="Gene3D" id="3.40.50.300">
    <property type="entry name" value="P-loop containing nucleotide triphosphate hydrolases"/>
    <property type="match status" value="2"/>
</dbReference>
<comment type="cofactor">
    <cofactor evidence="1">
        <name>Mg(2+)</name>
        <dbReference type="ChEBI" id="CHEBI:18420"/>
    </cofactor>
</comment>
<dbReference type="GO" id="GO:0005524">
    <property type="term" value="F:ATP binding"/>
    <property type="evidence" value="ECO:0007669"/>
    <property type="project" value="UniProtKB-KW"/>
</dbReference>
<dbReference type="SUPFAM" id="SSF52540">
    <property type="entry name" value="P-loop containing nucleoside triphosphate hydrolases"/>
    <property type="match status" value="2"/>
</dbReference>
<keyword evidence="6" id="KW-0460">Magnesium</keyword>
<evidence type="ECO:0000256" key="2">
    <source>
        <dbReference type="ARBA" id="ARBA00007448"/>
    </source>
</evidence>
<feature type="region of interest" description="Disordered" evidence="8">
    <location>
        <begin position="464"/>
        <end position="518"/>
    </location>
</feature>
<feature type="region of interest" description="Disordered" evidence="8">
    <location>
        <begin position="698"/>
        <end position="748"/>
    </location>
</feature>
<sequence>MSDINMWDMTQIGSLIAGVMFLSAILQQLQYLRPFLMECWHTLVGYFKPYISIVFPEHQGRWNKRSKAYKAIELYLTTIAPDRAKHLRASDVKKCKNVVLSMDEYEDVIDEFKGIKIKWSSRATEPTQQIVLSSYGAAPERRRYYQLTCHRKHREFIIKYYISHVIEEGKAIAKNTRRQKLYTNCGSENYYEETRSMWCDILFEHPSTFDTLAMDPRKKNKILNDLMMFKGSKDYYKKAGKTWKRGYLLYGPPGTGKSSMIAAMANLLEYDIYDLELTSVKDNMELRRLLIDTTSKSLIVIEDIDCSLDLTGTRKEEKEQKSDQEDEDIIEKKDKKKRSELTLSGLLNSVDGLWSACGSEKIIVFTTNHVDKLDPALIRRGRMDMHIELSYCCFEAFKVLAKNYLNIESHELFATIDQLLKETNMTPADVAENLMPKSVEDNADTCLNNLIKCLENAKEEARLKAMKEASNENGEKVQDDQEVMKKSSNKSEEDGEKVQDDEELSEDQESSDSDDNMELRRLLIDTTSKSLIVIEDIDCSLDLTGTRKEEKEQKSDQEDEDIIEKKDKKKRSELTLSGLLNSVDGLWSACGSEKIIVFTTNHVDKLDPALIRRGRMDMHIELSYCCFEAFKVLAKNYLNIESHELFATIDQLLKETNMTPADVAENLMPKSVEDNADTCLNNLIKCLENAKEEARLKAMKEASNENGEKVQDDQEVMKKSSNKSEEDGEKVQDDEELSEDQESSDSDG</sequence>
<dbReference type="SMART" id="SM00382">
    <property type="entry name" value="AAA"/>
    <property type="match status" value="1"/>
</dbReference>
<comment type="similarity">
    <text evidence="2">Belongs to the AAA ATPase family. BCS1 subfamily.</text>
</comment>
<dbReference type="GO" id="GO:0016887">
    <property type="term" value="F:ATP hydrolysis activity"/>
    <property type="evidence" value="ECO:0007669"/>
    <property type="project" value="InterPro"/>
</dbReference>
<dbReference type="InterPro" id="IPR058017">
    <property type="entry name" value="At3g28540-like_C"/>
</dbReference>
<dbReference type="InterPro" id="IPR027417">
    <property type="entry name" value="P-loop_NTPase"/>
</dbReference>
<accession>A0A2U1N3A2</accession>
<evidence type="ECO:0000256" key="6">
    <source>
        <dbReference type="ARBA" id="ARBA00022842"/>
    </source>
</evidence>
<feature type="compositionally biased region" description="Acidic residues" evidence="8">
    <location>
        <begin position="499"/>
        <end position="516"/>
    </location>
</feature>
<evidence type="ECO:0000256" key="7">
    <source>
        <dbReference type="ARBA" id="ARBA00049360"/>
    </source>
</evidence>
<keyword evidence="4" id="KW-0378">Hydrolase</keyword>
<feature type="compositionally biased region" description="Basic and acidic residues" evidence="8">
    <location>
        <begin position="464"/>
        <end position="498"/>
    </location>
</feature>
<evidence type="ECO:0000256" key="1">
    <source>
        <dbReference type="ARBA" id="ARBA00001946"/>
    </source>
</evidence>
<dbReference type="Proteomes" id="UP000245207">
    <property type="component" value="Unassembled WGS sequence"/>
</dbReference>
<dbReference type="PANTHER" id="PTHR23070">
    <property type="entry name" value="BCS1 AAA-TYPE ATPASE"/>
    <property type="match status" value="1"/>
</dbReference>
<dbReference type="STRING" id="35608.A0A2U1N3A2"/>
<name>A0A2U1N3A2_ARTAN</name>
<feature type="domain" description="AAA+ ATPase" evidence="10">
    <location>
        <begin position="243"/>
        <end position="393"/>
    </location>
</feature>
<evidence type="ECO:0000313" key="12">
    <source>
        <dbReference type="Proteomes" id="UP000245207"/>
    </source>
</evidence>
<evidence type="ECO:0000256" key="5">
    <source>
        <dbReference type="ARBA" id="ARBA00022840"/>
    </source>
</evidence>
<feature type="compositionally biased region" description="Basic and acidic residues" evidence="8">
    <location>
        <begin position="698"/>
        <end position="731"/>
    </location>
</feature>
<dbReference type="InterPro" id="IPR025753">
    <property type="entry name" value="AAA_N_dom"/>
</dbReference>
<dbReference type="EMBL" id="PKPP01003727">
    <property type="protein sequence ID" value="PWA67981.1"/>
    <property type="molecule type" value="Genomic_DNA"/>
</dbReference>
<organism evidence="11 12">
    <name type="scientific">Artemisia annua</name>
    <name type="common">Sweet wormwood</name>
    <dbReference type="NCBI Taxonomy" id="35608"/>
    <lineage>
        <taxon>Eukaryota</taxon>
        <taxon>Viridiplantae</taxon>
        <taxon>Streptophyta</taxon>
        <taxon>Embryophyta</taxon>
        <taxon>Tracheophyta</taxon>
        <taxon>Spermatophyta</taxon>
        <taxon>Magnoliopsida</taxon>
        <taxon>eudicotyledons</taxon>
        <taxon>Gunneridae</taxon>
        <taxon>Pentapetalae</taxon>
        <taxon>asterids</taxon>
        <taxon>campanulids</taxon>
        <taxon>Asterales</taxon>
        <taxon>Asteraceae</taxon>
        <taxon>Asteroideae</taxon>
        <taxon>Anthemideae</taxon>
        <taxon>Artemisiinae</taxon>
        <taxon>Artemisia</taxon>
    </lineage>
</organism>
<evidence type="ECO:0000313" key="11">
    <source>
        <dbReference type="EMBL" id="PWA67981.1"/>
    </source>
</evidence>
<dbReference type="Gene3D" id="6.10.280.40">
    <property type="match status" value="2"/>
</dbReference>
<comment type="catalytic activity">
    <reaction evidence="7">
        <text>ATP + H2O = ADP + phosphate + H(+)</text>
        <dbReference type="Rhea" id="RHEA:13065"/>
        <dbReference type="ChEBI" id="CHEBI:15377"/>
        <dbReference type="ChEBI" id="CHEBI:15378"/>
        <dbReference type="ChEBI" id="CHEBI:30616"/>
        <dbReference type="ChEBI" id="CHEBI:43474"/>
        <dbReference type="ChEBI" id="CHEBI:456216"/>
    </reaction>
</comment>
<gene>
    <name evidence="11" type="ORF">CTI12_AA312230</name>
</gene>
<proteinExistence type="inferred from homology"/>
<dbReference type="FunFam" id="3.40.50.300:FF:001122">
    <property type="entry name" value="AAA-ATPase ASD, mitochondrial"/>
    <property type="match status" value="1"/>
</dbReference>
<dbReference type="Pfam" id="PF25568">
    <property type="entry name" value="AAA_lid_At3g28540"/>
    <property type="match status" value="2"/>
</dbReference>